<accession>A0A662D383</accession>
<comment type="caution">
    <text evidence="1">The sequence shown here is derived from an EMBL/GenBank/DDBJ whole genome shotgun (WGS) entry which is preliminary data.</text>
</comment>
<name>A0A662D383_UNCAE</name>
<dbReference type="AlphaFoldDB" id="A0A662D383"/>
<gene>
    <name evidence="1" type="ORF">DRZ78_03130</name>
</gene>
<organism evidence="1 2">
    <name type="scientific">Aerophobetes bacterium</name>
    <dbReference type="NCBI Taxonomy" id="2030807"/>
    <lineage>
        <taxon>Bacteria</taxon>
        <taxon>Candidatus Aerophobota</taxon>
    </lineage>
</organism>
<proteinExistence type="predicted"/>
<dbReference type="Proteomes" id="UP000277457">
    <property type="component" value="Unassembled WGS sequence"/>
</dbReference>
<dbReference type="EMBL" id="QMPY01000101">
    <property type="protein sequence ID" value="RLE07346.1"/>
    <property type="molecule type" value="Genomic_DNA"/>
</dbReference>
<protein>
    <submittedName>
        <fullName evidence="1">Uncharacterized protein</fullName>
    </submittedName>
</protein>
<evidence type="ECO:0000313" key="1">
    <source>
        <dbReference type="EMBL" id="RLE07346.1"/>
    </source>
</evidence>
<evidence type="ECO:0000313" key="2">
    <source>
        <dbReference type="Proteomes" id="UP000277457"/>
    </source>
</evidence>
<sequence length="152" mass="17849">MIQAQQIDTDLYTPIGSSAIFESILPEIPEIYKDRDEESSTFQYPQNCIDYIESIYILKNAKEIRAFLVSNDDLIQILLNAQEHIQKVFGQFPIFLELHHDSEEEWDELFIVIKTNYSPEKAVELENQLFEEWFVEVLSKVSGRLNFTEEPL</sequence>
<reference evidence="1 2" key="1">
    <citation type="submission" date="2018-06" db="EMBL/GenBank/DDBJ databases">
        <title>Extensive metabolic versatility and redundancy in microbially diverse, dynamic hydrothermal sediments.</title>
        <authorList>
            <person name="Dombrowski N."/>
            <person name="Teske A."/>
            <person name="Baker B.J."/>
        </authorList>
    </citation>
    <scope>NUCLEOTIDE SEQUENCE [LARGE SCALE GENOMIC DNA]</scope>
    <source>
        <strain evidence="1">B7_G13</strain>
    </source>
</reference>